<dbReference type="Proteomes" id="UP000698240">
    <property type="component" value="Unassembled WGS sequence"/>
</dbReference>
<dbReference type="AlphaFoldDB" id="A0AA90XZZ2"/>
<dbReference type="RefSeq" id="WP_167311143.1">
    <property type="nucleotide sequence ID" value="NZ_JAASAN010000001.1"/>
</dbReference>
<feature type="transmembrane region" description="Helical" evidence="1">
    <location>
        <begin position="60"/>
        <end position="77"/>
    </location>
</feature>
<comment type="caution">
    <text evidence="2">The sequence shown here is derived from an EMBL/GenBank/DDBJ whole genome shotgun (WGS) entry which is preliminary data.</text>
</comment>
<protein>
    <submittedName>
        <fullName evidence="2">Uncharacterized protein</fullName>
    </submittedName>
</protein>
<dbReference type="EMBL" id="JAASAN010000001">
    <property type="protein sequence ID" value="NIL25039.1"/>
    <property type="molecule type" value="Genomic_DNA"/>
</dbReference>
<feature type="transmembrane region" description="Helical" evidence="1">
    <location>
        <begin position="117"/>
        <end position="137"/>
    </location>
</feature>
<organism evidence="2 3">
    <name type="scientific">Yersinia massiliensis</name>
    <dbReference type="NCBI Taxonomy" id="419257"/>
    <lineage>
        <taxon>Bacteria</taxon>
        <taxon>Pseudomonadati</taxon>
        <taxon>Pseudomonadota</taxon>
        <taxon>Gammaproteobacteria</taxon>
        <taxon>Enterobacterales</taxon>
        <taxon>Yersiniaceae</taxon>
        <taxon>Yersinia</taxon>
    </lineage>
</organism>
<evidence type="ECO:0000256" key="1">
    <source>
        <dbReference type="SAM" id="Phobius"/>
    </source>
</evidence>
<name>A0AA90XZZ2_9GAMM</name>
<sequence length="166" mass="18544">MIIAIISVFIIYAYWYSCRSSSLLEKEKLANITIDYMNEENVPDKMKDIVYLSFISAGKWWFFPLVCISSPIALLLANDRDAANSDEIRSKGDKVKLQDVMDSILAVNMKRNPITSIFFGILTLLLSALAILIKVLFGGLKKLPSVSSSVLIVAELVNTLRTKLHA</sequence>
<gene>
    <name evidence="2" type="ORF">HB980_00485</name>
</gene>
<accession>A0AA90XZZ2</accession>
<keyword evidence="1" id="KW-0812">Transmembrane</keyword>
<keyword evidence="1" id="KW-0472">Membrane</keyword>
<evidence type="ECO:0000313" key="3">
    <source>
        <dbReference type="Proteomes" id="UP000698240"/>
    </source>
</evidence>
<proteinExistence type="predicted"/>
<keyword evidence="1" id="KW-1133">Transmembrane helix</keyword>
<reference evidence="2" key="1">
    <citation type="submission" date="2020-03" db="EMBL/GenBank/DDBJ databases">
        <authorList>
            <person name="Kislichkina A."/>
            <person name="Dentovskaya S."/>
            <person name="Shaikhutdinov R."/>
            <person name="Ivanov S."/>
            <person name="Sizova A."/>
            <person name="Solomentsev V."/>
            <person name="Bogun A."/>
        </authorList>
    </citation>
    <scope>NUCLEOTIDE SEQUENCE</scope>
    <source>
        <strain evidence="2">SCPM-O-B-8025</strain>
    </source>
</reference>
<evidence type="ECO:0000313" key="2">
    <source>
        <dbReference type="EMBL" id="NIL25039.1"/>
    </source>
</evidence>